<protein>
    <recommendedName>
        <fullName evidence="2">Bet v I/Major latex protein domain-containing protein</fullName>
    </recommendedName>
</protein>
<comment type="similarity">
    <text evidence="1">Belongs to the MLP family.</text>
</comment>
<name>A0AAQ3N5A4_VIGMU</name>
<organism evidence="3 4">
    <name type="scientific">Vigna mungo</name>
    <name type="common">Black gram</name>
    <name type="synonym">Phaseolus mungo</name>
    <dbReference type="NCBI Taxonomy" id="3915"/>
    <lineage>
        <taxon>Eukaryota</taxon>
        <taxon>Viridiplantae</taxon>
        <taxon>Streptophyta</taxon>
        <taxon>Embryophyta</taxon>
        <taxon>Tracheophyta</taxon>
        <taxon>Spermatophyta</taxon>
        <taxon>Magnoliopsida</taxon>
        <taxon>eudicotyledons</taxon>
        <taxon>Gunneridae</taxon>
        <taxon>Pentapetalae</taxon>
        <taxon>rosids</taxon>
        <taxon>fabids</taxon>
        <taxon>Fabales</taxon>
        <taxon>Fabaceae</taxon>
        <taxon>Papilionoideae</taxon>
        <taxon>50 kb inversion clade</taxon>
        <taxon>NPAAA clade</taxon>
        <taxon>indigoferoid/millettioid clade</taxon>
        <taxon>Phaseoleae</taxon>
        <taxon>Vigna</taxon>
    </lineage>
</organism>
<dbReference type="PANTHER" id="PTHR31338:SF16">
    <property type="entry name" value="POLYKETIDE CYCLASE_DEHYDRASE AND LIPID TRANSPORT SUPERFAMILY PROTEIN"/>
    <property type="match status" value="1"/>
</dbReference>
<proteinExistence type="inferred from homology"/>
<gene>
    <name evidence="3" type="ORF">V8G54_023953</name>
</gene>
<dbReference type="PANTHER" id="PTHR31338">
    <property type="entry name" value="POLYKETIDE CYCLASE/DEHYDRASE AND LIPID TRANSPORT SUPERFAMILY PROTEIN"/>
    <property type="match status" value="1"/>
</dbReference>
<reference evidence="3 4" key="1">
    <citation type="journal article" date="2023" name="Life. Sci Alliance">
        <title>Evolutionary insights into 3D genome organization and epigenetic landscape of Vigna mungo.</title>
        <authorList>
            <person name="Junaid A."/>
            <person name="Singh B."/>
            <person name="Bhatia S."/>
        </authorList>
    </citation>
    <scope>NUCLEOTIDE SEQUENCE [LARGE SCALE GENOMIC DNA]</scope>
    <source>
        <strain evidence="3">Urdbean</strain>
    </source>
</reference>
<feature type="domain" description="Bet v I/Major latex protein" evidence="2">
    <location>
        <begin position="2"/>
        <end position="124"/>
    </location>
</feature>
<accession>A0AAQ3N5A4</accession>
<evidence type="ECO:0000256" key="1">
    <source>
        <dbReference type="ARBA" id="ARBA00038242"/>
    </source>
</evidence>
<dbReference type="SMART" id="SM01037">
    <property type="entry name" value="Bet_v_1"/>
    <property type="match status" value="1"/>
</dbReference>
<sequence length="130" mass="15009">MSLTGKITTELPIDETADEWFDTFRNQFQHIQDIVGNVHGARLLQGDDWHANDSVKHWTYTVAIDHKYKVFNLTFEAIEKDDGSAAIKWSIEYEKVSEDVHPPYGYLEFYDHVTKDVDAHLVKAPKNATK</sequence>
<dbReference type="GO" id="GO:0006952">
    <property type="term" value="P:defense response"/>
    <property type="evidence" value="ECO:0007669"/>
    <property type="project" value="InterPro"/>
</dbReference>
<dbReference type="InterPro" id="IPR023393">
    <property type="entry name" value="START-like_dom_sf"/>
</dbReference>
<dbReference type="Proteomes" id="UP001374535">
    <property type="component" value="Chromosome 7"/>
</dbReference>
<evidence type="ECO:0000313" key="3">
    <source>
        <dbReference type="EMBL" id="WVZ03147.1"/>
    </source>
</evidence>
<evidence type="ECO:0000313" key="4">
    <source>
        <dbReference type="Proteomes" id="UP001374535"/>
    </source>
</evidence>
<evidence type="ECO:0000259" key="2">
    <source>
        <dbReference type="SMART" id="SM01037"/>
    </source>
</evidence>
<dbReference type="AlphaFoldDB" id="A0AAQ3N5A4"/>
<dbReference type="EMBL" id="CP144694">
    <property type="protein sequence ID" value="WVZ03147.1"/>
    <property type="molecule type" value="Genomic_DNA"/>
</dbReference>
<dbReference type="InterPro" id="IPR000916">
    <property type="entry name" value="Bet_v_I/MLP"/>
</dbReference>
<dbReference type="InterPro" id="IPR052006">
    <property type="entry name" value="MLP-like"/>
</dbReference>
<dbReference type="Gene3D" id="3.30.530.20">
    <property type="match status" value="1"/>
</dbReference>
<dbReference type="SUPFAM" id="SSF55961">
    <property type="entry name" value="Bet v1-like"/>
    <property type="match status" value="1"/>
</dbReference>
<keyword evidence="4" id="KW-1185">Reference proteome</keyword>
<dbReference type="Pfam" id="PF00407">
    <property type="entry name" value="Bet_v_1"/>
    <property type="match status" value="2"/>
</dbReference>